<dbReference type="AlphaFoldDB" id="A0A376BLU8"/>
<proteinExistence type="predicted"/>
<dbReference type="Proteomes" id="UP000254209">
    <property type="component" value="Unassembled WGS sequence"/>
</dbReference>
<organism evidence="1 2">
    <name type="scientific">Alysiella crassa</name>
    <dbReference type="NCBI Taxonomy" id="153491"/>
    <lineage>
        <taxon>Bacteria</taxon>
        <taxon>Pseudomonadati</taxon>
        <taxon>Pseudomonadota</taxon>
        <taxon>Betaproteobacteria</taxon>
        <taxon>Neisseriales</taxon>
        <taxon>Neisseriaceae</taxon>
        <taxon>Alysiella</taxon>
    </lineage>
</organism>
<reference evidence="1 2" key="1">
    <citation type="submission" date="2018-06" db="EMBL/GenBank/DDBJ databases">
        <authorList>
            <consortium name="Pathogen Informatics"/>
            <person name="Doyle S."/>
        </authorList>
    </citation>
    <scope>NUCLEOTIDE SEQUENCE [LARGE SCALE GENOMIC DNA]</scope>
    <source>
        <strain evidence="1 2">NCTC10283</strain>
    </source>
</reference>
<gene>
    <name evidence="1" type="ORF">NCTC10283_00695</name>
</gene>
<protein>
    <recommendedName>
        <fullName evidence="3">Lipoprotein</fullName>
    </recommendedName>
</protein>
<dbReference type="PROSITE" id="PS51257">
    <property type="entry name" value="PROKAR_LIPOPROTEIN"/>
    <property type="match status" value="1"/>
</dbReference>
<evidence type="ECO:0000313" key="1">
    <source>
        <dbReference type="EMBL" id="SSY70593.1"/>
    </source>
</evidence>
<keyword evidence="2" id="KW-1185">Reference proteome</keyword>
<sequence>MKKVLRYAALAACLAGLSACYIVQPAPNSQIVIQNPNH</sequence>
<evidence type="ECO:0000313" key="2">
    <source>
        <dbReference type="Proteomes" id="UP000254209"/>
    </source>
</evidence>
<name>A0A376BLU8_9NEIS</name>
<dbReference type="EMBL" id="UFSO01000002">
    <property type="protein sequence ID" value="SSY70593.1"/>
    <property type="molecule type" value="Genomic_DNA"/>
</dbReference>
<accession>A0A376BLU8</accession>
<evidence type="ECO:0008006" key="3">
    <source>
        <dbReference type="Google" id="ProtNLM"/>
    </source>
</evidence>
<dbReference type="STRING" id="1120980.GCA_000745955_01738"/>